<keyword evidence="2" id="KW-1185">Reference proteome</keyword>
<evidence type="ECO:0000313" key="1">
    <source>
        <dbReference type="EMBL" id="MFD1465578.1"/>
    </source>
</evidence>
<accession>A0ABW4DNV2</accession>
<evidence type="ECO:0000313" key="2">
    <source>
        <dbReference type="Proteomes" id="UP001597244"/>
    </source>
</evidence>
<protein>
    <recommendedName>
        <fullName evidence="3">Response regulator</fullName>
    </recommendedName>
</protein>
<sequence>MLITLDVQYNLNLKIFSYSNTETLINKLTSLNEEFILFLDIEFENESKNGIQVINNFIDGSKMCGDLYYLTNYPNFVFDSFNTHPENYILKPLTIDNLCRILLKAVRNISEKKNKKFIECRSVNSIDSINIQINKIVYIELISSPKRIIKIVTSKNLFLIHGLDVV</sequence>
<gene>
    <name evidence="1" type="ORF">ACFQ4L_05690</name>
</gene>
<proteinExistence type="predicted"/>
<dbReference type="Gene3D" id="3.40.50.2300">
    <property type="match status" value="1"/>
</dbReference>
<reference evidence="2" key="1">
    <citation type="journal article" date="2019" name="Int. J. Syst. Evol. Microbiol.">
        <title>The Global Catalogue of Microorganisms (GCM) 10K type strain sequencing project: providing services to taxonomists for standard genome sequencing and annotation.</title>
        <authorList>
            <consortium name="The Broad Institute Genomics Platform"/>
            <consortium name="The Broad Institute Genome Sequencing Center for Infectious Disease"/>
            <person name="Wu L."/>
            <person name="Ma J."/>
        </authorList>
    </citation>
    <scope>NUCLEOTIDE SEQUENCE [LARGE SCALE GENOMIC DNA]</scope>
    <source>
        <strain evidence="2">CCM 8951</strain>
    </source>
</reference>
<dbReference type="EMBL" id="JBHTOF010000045">
    <property type="protein sequence ID" value="MFD1465578.1"/>
    <property type="molecule type" value="Genomic_DNA"/>
</dbReference>
<comment type="caution">
    <text evidence="1">The sequence shown here is derived from an EMBL/GenBank/DDBJ whole genome shotgun (WGS) entry which is preliminary data.</text>
</comment>
<dbReference type="Proteomes" id="UP001597244">
    <property type="component" value="Unassembled WGS sequence"/>
</dbReference>
<name>A0ABW4DNV2_9LACO</name>
<organism evidence="1 2">
    <name type="scientific">Lapidilactobacillus mulanensis</name>
    <dbReference type="NCBI Taxonomy" id="2485999"/>
    <lineage>
        <taxon>Bacteria</taxon>
        <taxon>Bacillati</taxon>
        <taxon>Bacillota</taxon>
        <taxon>Bacilli</taxon>
        <taxon>Lactobacillales</taxon>
        <taxon>Lactobacillaceae</taxon>
        <taxon>Lapidilactobacillus</taxon>
    </lineage>
</organism>
<evidence type="ECO:0008006" key="3">
    <source>
        <dbReference type="Google" id="ProtNLM"/>
    </source>
</evidence>